<protein>
    <recommendedName>
        <fullName evidence="3">Secreted protein</fullName>
    </recommendedName>
</protein>
<dbReference type="AlphaFoldDB" id="A0AAV4GEG3"/>
<evidence type="ECO:0000313" key="2">
    <source>
        <dbReference type="Proteomes" id="UP000762676"/>
    </source>
</evidence>
<gene>
    <name evidence="1" type="ORF">ElyMa_002393700</name>
</gene>
<sequence>MMMMMMMMTTSVVEVVLAIAIMLIIMAKVKMMKLVLTAMHVRGRTCETSRLAVGVAKPSLDVGTVYLGQPVVRVTEMQRAIGVTSI</sequence>
<proteinExistence type="predicted"/>
<dbReference type="EMBL" id="BMAT01004923">
    <property type="protein sequence ID" value="GFR83536.1"/>
    <property type="molecule type" value="Genomic_DNA"/>
</dbReference>
<evidence type="ECO:0000313" key="1">
    <source>
        <dbReference type="EMBL" id="GFR83536.1"/>
    </source>
</evidence>
<name>A0AAV4GEG3_9GAST</name>
<organism evidence="1 2">
    <name type="scientific">Elysia marginata</name>
    <dbReference type="NCBI Taxonomy" id="1093978"/>
    <lineage>
        <taxon>Eukaryota</taxon>
        <taxon>Metazoa</taxon>
        <taxon>Spiralia</taxon>
        <taxon>Lophotrochozoa</taxon>
        <taxon>Mollusca</taxon>
        <taxon>Gastropoda</taxon>
        <taxon>Heterobranchia</taxon>
        <taxon>Euthyneura</taxon>
        <taxon>Panpulmonata</taxon>
        <taxon>Sacoglossa</taxon>
        <taxon>Placobranchoidea</taxon>
        <taxon>Plakobranchidae</taxon>
        <taxon>Elysia</taxon>
    </lineage>
</organism>
<comment type="caution">
    <text evidence="1">The sequence shown here is derived from an EMBL/GenBank/DDBJ whole genome shotgun (WGS) entry which is preliminary data.</text>
</comment>
<reference evidence="1 2" key="1">
    <citation type="journal article" date="2021" name="Elife">
        <title>Chloroplast acquisition without the gene transfer in kleptoplastic sea slugs, Plakobranchus ocellatus.</title>
        <authorList>
            <person name="Maeda T."/>
            <person name="Takahashi S."/>
            <person name="Yoshida T."/>
            <person name="Shimamura S."/>
            <person name="Takaki Y."/>
            <person name="Nagai Y."/>
            <person name="Toyoda A."/>
            <person name="Suzuki Y."/>
            <person name="Arimoto A."/>
            <person name="Ishii H."/>
            <person name="Satoh N."/>
            <person name="Nishiyama T."/>
            <person name="Hasebe M."/>
            <person name="Maruyama T."/>
            <person name="Minagawa J."/>
            <person name="Obokata J."/>
            <person name="Shigenobu S."/>
        </authorList>
    </citation>
    <scope>NUCLEOTIDE SEQUENCE [LARGE SCALE GENOMIC DNA]</scope>
</reference>
<evidence type="ECO:0008006" key="3">
    <source>
        <dbReference type="Google" id="ProtNLM"/>
    </source>
</evidence>
<keyword evidence="2" id="KW-1185">Reference proteome</keyword>
<dbReference type="Proteomes" id="UP000762676">
    <property type="component" value="Unassembled WGS sequence"/>
</dbReference>
<accession>A0AAV4GEG3</accession>